<dbReference type="PANTHER" id="PTHR43795:SF20">
    <property type="entry name" value="TRYPTOPHAN AMINOTRANSFERASE-RELATED PROTEIN 3"/>
    <property type="match status" value="1"/>
</dbReference>
<comment type="caution">
    <text evidence="9">The sequence shown here is derived from an EMBL/GenBank/DDBJ whole genome shotgun (WGS) entry which is preliminary data.</text>
</comment>
<evidence type="ECO:0000313" key="10">
    <source>
        <dbReference type="Proteomes" id="UP000593562"/>
    </source>
</evidence>
<evidence type="ECO:0000256" key="3">
    <source>
        <dbReference type="ARBA" id="ARBA00011738"/>
    </source>
</evidence>
<dbReference type="InterPro" id="IPR015422">
    <property type="entry name" value="PyrdxlP-dep_Trfase_small"/>
</dbReference>
<dbReference type="FunCoup" id="A0A7J7BVK7">
    <property type="interactions" value="306"/>
</dbReference>
<proteinExistence type="inferred from homology"/>
<comment type="similarity">
    <text evidence="2">Belongs to the alliinase family.</text>
</comment>
<keyword evidence="6" id="KW-1133">Transmembrane helix</keyword>
<evidence type="ECO:0000256" key="5">
    <source>
        <dbReference type="ARBA" id="ARBA00022898"/>
    </source>
</evidence>
<dbReference type="InParanoid" id="A0A7J7BVK7"/>
<dbReference type="Gene3D" id="3.40.640.10">
    <property type="entry name" value="Type I PLP-dependent aspartate aminotransferase-like (Major domain)"/>
    <property type="match status" value="2"/>
</dbReference>
<reference evidence="9 10" key="1">
    <citation type="journal article" date="2020" name="Nat. Commun.">
        <title>Genome of Tripterygium wilfordii and identification of cytochrome P450 involved in triptolide biosynthesis.</title>
        <authorList>
            <person name="Tu L."/>
            <person name="Su P."/>
            <person name="Zhang Z."/>
            <person name="Gao L."/>
            <person name="Wang J."/>
            <person name="Hu T."/>
            <person name="Zhou J."/>
            <person name="Zhang Y."/>
            <person name="Zhao Y."/>
            <person name="Liu Y."/>
            <person name="Song Y."/>
            <person name="Tong Y."/>
            <person name="Lu Y."/>
            <person name="Yang J."/>
            <person name="Xu C."/>
            <person name="Jia M."/>
            <person name="Peters R.J."/>
            <person name="Huang L."/>
            <person name="Gao W."/>
        </authorList>
    </citation>
    <scope>NUCLEOTIDE SEQUENCE [LARGE SCALE GENOMIC DNA]</scope>
    <source>
        <strain evidence="10">cv. XIE 37</strain>
        <tissue evidence="9">Leaf</tissue>
    </source>
</reference>
<gene>
    <name evidence="9" type="ORF">HS088_TW23G00384</name>
</gene>
<feature type="transmembrane region" description="Helical" evidence="6">
    <location>
        <begin position="9"/>
        <end position="29"/>
    </location>
</feature>
<dbReference type="Pfam" id="PF04863">
    <property type="entry name" value="EGF_alliinase"/>
    <property type="match status" value="1"/>
</dbReference>
<evidence type="ECO:0000256" key="1">
    <source>
        <dbReference type="ARBA" id="ARBA00001933"/>
    </source>
</evidence>
<dbReference type="Proteomes" id="UP000593562">
    <property type="component" value="Unassembled WGS sequence"/>
</dbReference>
<accession>A0A7J7BVK7</accession>
<dbReference type="PANTHER" id="PTHR43795">
    <property type="entry name" value="BIFUNCTIONAL ASPARTATE AMINOTRANSFERASE AND GLUTAMATE/ASPARTATE-PREPHENATE AMINOTRANSFERASE-RELATED"/>
    <property type="match status" value="1"/>
</dbReference>
<comment type="cofactor">
    <cofactor evidence="1">
        <name>pyridoxal 5'-phosphate</name>
        <dbReference type="ChEBI" id="CHEBI:597326"/>
    </cofactor>
</comment>
<dbReference type="GO" id="GO:0016846">
    <property type="term" value="F:carbon-sulfur lyase activity"/>
    <property type="evidence" value="ECO:0007669"/>
    <property type="project" value="InterPro"/>
</dbReference>
<sequence>MDKNLSSKYMVCLVTSIILNILAIINVYVGDGWDLSWTKRAATEAEAVAAIYCSGHGRAYMDGLVLDGNLPVCECNSCYGGPDCSQFNPTCIADADGGDPYFLEPFWMQNAASSALVVAGWHRMGYTYHDKSFISAELERHIRKLHAIVGNAVTDGRRILFGAGSSQLLIAAVYALSPVNSSSPAARVVVSTPYYQLYKMQAEVFNSVEFKWAMVKDRAVYERMVQYMQINTMGVSRDSQLRTLKLLRVVLEREARDLFDFGYKTMSSRWETLSKTISMSKRFSLQEIRPENCTYFDRIREASPGYAWLKCERNEEKNCYRVLKAGNITGRAGKVFGAEDRYVRLSLLRSQDDFDVMLHHLNKLVLEEGGSKTM</sequence>
<keyword evidence="4" id="KW-0032">Aminotransferase</keyword>
<dbReference type="InterPro" id="IPR037029">
    <property type="entry name" value="Alliinase_N_sf"/>
</dbReference>
<keyword evidence="4" id="KW-0808">Transferase</keyword>
<evidence type="ECO:0008006" key="11">
    <source>
        <dbReference type="Google" id="ProtNLM"/>
    </source>
</evidence>
<evidence type="ECO:0000259" key="7">
    <source>
        <dbReference type="Pfam" id="PF04863"/>
    </source>
</evidence>
<name>A0A7J7BVK7_TRIWF</name>
<dbReference type="InterPro" id="IPR006947">
    <property type="entry name" value="EGF_alliinase"/>
</dbReference>
<dbReference type="InterPro" id="IPR015421">
    <property type="entry name" value="PyrdxlP-dep_Trfase_major"/>
</dbReference>
<evidence type="ECO:0000259" key="8">
    <source>
        <dbReference type="Pfam" id="PF04864"/>
    </source>
</evidence>
<feature type="domain" description="Alliinase EGF-like" evidence="7">
    <location>
        <begin position="36"/>
        <end position="91"/>
    </location>
</feature>
<keyword evidence="10" id="KW-1185">Reference proteome</keyword>
<keyword evidence="5" id="KW-0663">Pyridoxal phosphate</keyword>
<keyword evidence="6" id="KW-0472">Membrane</keyword>
<dbReference type="EMBL" id="JAAARO010000023">
    <property type="protein sequence ID" value="KAF5725657.1"/>
    <property type="molecule type" value="Genomic_DNA"/>
</dbReference>
<dbReference type="AlphaFoldDB" id="A0A7J7BVK7"/>
<dbReference type="InterPro" id="IPR015424">
    <property type="entry name" value="PyrdxlP-dep_Trfase"/>
</dbReference>
<dbReference type="GO" id="GO:0006520">
    <property type="term" value="P:amino acid metabolic process"/>
    <property type="evidence" value="ECO:0007669"/>
    <property type="project" value="TreeGrafter"/>
</dbReference>
<evidence type="ECO:0000256" key="4">
    <source>
        <dbReference type="ARBA" id="ARBA00022576"/>
    </source>
</evidence>
<dbReference type="Gene3D" id="2.10.25.30">
    <property type="entry name" value="EGF-like, alliinase"/>
    <property type="match status" value="1"/>
</dbReference>
<dbReference type="Pfam" id="PF04864">
    <property type="entry name" value="Alliinase_C"/>
    <property type="match status" value="1"/>
</dbReference>
<dbReference type="SUPFAM" id="SSF53383">
    <property type="entry name" value="PLP-dependent transferases"/>
    <property type="match status" value="2"/>
</dbReference>
<organism evidence="9 10">
    <name type="scientific">Tripterygium wilfordii</name>
    <name type="common">Thunder God vine</name>
    <dbReference type="NCBI Taxonomy" id="458696"/>
    <lineage>
        <taxon>Eukaryota</taxon>
        <taxon>Viridiplantae</taxon>
        <taxon>Streptophyta</taxon>
        <taxon>Embryophyta</taxon>
        <taxon>Tracheophyta</taxon>
        <taxon>Spermatophyta</taxon>
        <taxon>Magnoliopsida</taxon>
        <taxon>eudicotyledons</taxon>
        <taxon>Gunneridae</taxon>
        <taxon>Pentapetalae</taxon>
        <taxon>rosids</taxon>
        <taxon>fabids</taxon>
        <taxon>Celastrales</taxon>
        <taxon>Celastraceae</taxon>
        <taxon>Tripterygium</taxon>
    </lineage>
</organism>
<dbReference type="InterPro" id="IPR006948">
    <property type="entry name" value="Alliinase_C"/>
</dbReference>
<dbReference type="GO" id="GO:0008483">
    <property type="term" value="F:transaminase activity"/>
    <property type="evidence" value="ECO:0007669"/>
    <property type="project" value="UniProtKB-KW"/>
</dbReference>
<evidence type="ECO:0000256" key="2">
    <source>
        <dbReference type="ARBA" id="ARBA00006312"/>
    </source>
</evidence>
<protein>
    <recommendedName>
        <fullName evidence="11">Tryptophan aminotransferase-related protein 4-like</fullName>
    </recommendedName>
</protein>
<evidence type="ECO:0000313" key="9">
    <source>
        <dbReference type="EMBL" id="KAF5725657.1"/>
    </source>
</evidence>
<dbReference type="Gene3D" id="3.90.1150.10">
    <property type="entry name" value="Aspartate Aminotransferase, domain 1"/>
    <property type="match status" value="1"/>
</dbReference>
<keyword evidence="6" id="KW-0812">Transmembrane</keyword>
<dbReference type="InterPro" id="IPR050478">
    <property type="entry name" value="Ethylene_sulfur-biosynth"/>
</dbReference>
<comment type="subunit">
    <text evidence="3">Homodimer.</text>
</comment>
<feature type="domain" description="Alliinase C-terminal" evidence="8">
    <location>
        <begin position="210"/>
        <end position="365"/>
    </location>
</feature>
<evidence type="ECO:0000256" key="6">
    <source>
        <dbReference type="SAM" id="Phobius"/>
    </source>
</evidence>